<dbReference type="InterPro" id="IPR036864">
    <property type="entry name" value="Zn2-C6_fun-type_DNA-bd_sf"/>
</dbReference>
<evidence type="ECO:0000256" key="2">
    <source>
        <dbReference type="SAM" id="MobiDB-lite"/>
    </source>
</evidence>
<dbReference type="Proteomes" id="UP000813444">
    <property type="component" value="Unassembled WGS sequence"/>
</dbReference>
<dbReference type="Pfam" id="PF00172">
    <property type="entry name" value="Zn_clus"/>
    <property type="match status" value="1"/>
</dbReference>
<organism evidence="4 5">
    <name type="scientific">Stachybotrys elegans</name>
    <dbReference type="NCBI Taxonomy" id="80388"/>
    <lineage>
        <taxon>Eukaryota</taxon>
        <taxon>Fungi</taxon>
        <taxon>Dikarya</taxon>
        <taxon>Ascomycota</taxon>
        <taxon>Pezizomycotina</taxon>
        <taxon>Sordariomycetes</taxon>
        <taxon>Hypocreomycetidae</taxon>
        <taxon>Hypocreales</taxon>
        <taxon>Stachybotryaceae</taxon>
        <taxon>Stachybotrys</taxon>
    </lineage>
</organism>
<dbReference type="PROSITE" id="PS50048">
    <property type="entry name" value="ZN2_CY6_FUNGAL_2"/>
    <property type="match status" value="1"/>
</dbReference>
<evidence type="ECO:0000256" key="1">
    <source>
        <dbReference type="ARBA" id="ARBA00023242"/>
    </source>
</evidence>
<sequence>MSYLQYIAMLPKNKKNSSPQACLACREKHLKCDGQTPLCRRCAAGGLACIYVQSRRGQRTNMAKPNTSAQSHLCSQPSPQSTTMTRSPAPPGLGLGIGGGNGVEPQLGLVPGSLPTLQTQQLHNDAYSEETVSMPCLDSGTPDDTYLIGLYYRYVHPAHPFLLPLQLYQQNRGVFPGHLKRAMYFIASHHHMSTEQYYVDSSEVFKPGVTNDAFKVQSLILVTLASYARFERDRGNKALDAAINVACQIGMNSESFAPDDEPLFRESWRRTWWELYTVAGLISLIGSTNTRLSQPVDMTLPYDCEAYEACQTTRMGNCRDIQERFQAESNTKWSSYAFKVEAMRILSLTLDVMNDTSPSGKLAAEAAISGYLLSLPEDNRDGLKPDGDVDEVMSCALMIIHLAGIWVHVPQSPLALVGDFRTVCGNDLGQNASEAPPLHRAAALRSAKALARLLMTHSNLRTLSPCFSCALSYSAAVLLSEYSLQEQPKPLYLSENLQLELSALQSLSQTWPIAGVVRSQIAGFARDILSRPTNSDCVGIPDLDLSLMEDQWLQDLISDDAMLPN</sequence>
<keyword evidence="5" id="KW-1185">Reference proteome</keyword>
<evidence type="ECO:0000259" key="3">
    <source>
        <dbReference type="PROSITE" id="PS50048"/>
    </source>
</evidence>
<dbReference type="SMART" id="SM00066">
    <property type="entry name" value="GAL4"/>
    <property type="match status" value="1"/>
</dbReference>
<feature type="domain" description="Zn(2)-C6 fungal-type" evidence="3">
    <location>
        <begin position="21"/>
        <end position="51"/>
    </location>
</feature>
<dbReference type="PROSITE" id="PS00463">
    <property type="entry name" value="ZN2_CY6_FUNGAL_1"/>
    <property type="match status" value="1"/>
</dbReference>
<name>A0A8K0SSW6_9HYPO</name>
<dbReference type="CDD" id="cd00067">
    <property type="entry name" value="GAL4"/>
    <property type="match status" value="1"/>
</dbReference>
<evidence type="ECO:0000313" key="5">
    <source>
        <dbReference type="Proteomes" id="UP000813444"/>
    </source>
</evidence>
<feature type="compositionally biased region" description="Polar residues" evidence="2">
    <location>
        <begin position="62"/>
        <end position="86"/>
    </location>
</feature>
<feature type="region of interest" description="Disordered" evidence="2">
    <location>
        <begin position="62"/>
        <end position="89"/>
    </location>
</feature>
<dbReference type="CDD" id="cd12148">
    <property type="entry name" value="fungal_TF_MHR"/>
    <property type="match status" value="1"/>
</dbReference>
<dbReference type="Gene3D" id="4.10.240.10">
    <property type="entry name" value="Zn(2)-C6 fungal-type DNA-binding domain"/>
    <property type="match status" value="1"/>
</dbReference>
<dbReference type="EMBL" id="JAGPNK010000009">
    <property type="protein sequence ID" value="KAH7313975.1"/>
    <property type="molecule type" value="Genomic_DNA"/>
</dbReference>
<evidence type="ECO:0000313" key="4">
    <source>
        <dbReference type="EMBL" id="KAH7313975.1"/>
    </source>
</evidence>
<dbReference type="OrthoDB" id="5367487at2759"/>
<dbReference type="InterPro" id="IPR001138">
    <property type="entry name" value="Zn2Cys6_DnaBD"/>
</dbReference>
<dbReference type="PANTHER" id="PTHR47431">
    <property type="entry name" value="ZN(II)2CYS6 TRANSCRIPTION FACTOR (EUROFUNG)-RELATED"/>
    <property type="match status" value="1"/>
</dbReference>
<keyword evidence="1" id="KW-0539">Nucleus</keyword>
<protein>
    <recommendedName>
        <fullName evidence="3">Zn(2)-C6 fungal-type domain-containing protein</fullName>
    </recommendedName>
</protein>
<dbReference type="AlphaFoldDB" id="A0A8K0SSW6"/>
<proteinExistence type="predicted"/>
<dbReference type="GO" id="GO:0000981">
    <property type="term" value="F:DNA-binding transcription factor activity, RNA polymerase II-specific"/>
    <property type="evidence" value="ECO:0007669"/>
    <property type="project" value="InterPro"/>
</dbReference>
<comment type="caution">
    <text evidence="4">The sequence shown here is derived from an EMBL/GenBank/DDBJ whole genome shotgun (WGS) entry which is preliminary data.</text>
</comment>
<dbReference type="PANTHER" id="PTHR47431:SF1">
    <property type="entry name" value="ZN(II)2CYS6 TRANSCRIPTION FACTOR (EUROFUNG)"/>
    <property type="match status" value="1"/>
</dbReference>
<dbReference type="SUPFAM" id="SSF57701">
    <property type="entry name" value="Zn2/Cys6 DNA-binding domain"/>
    <property type="match status" value="1"/>
</dbReference>
<gene>
    <name evidence="4" type="ORF">B0I35DRAFT_280512</name>
</gene>
<reference evidence="4" key="1">
    <citation type="journal article" date="2021" name="Nat. Commun.">
        <title>Genetic determinants of endophytism in the Arabidopsis root mycobiome.</title>
        <authorList>
            <person name="Mesny F."/>
            <person name="Miyauchi S."/>
            <person name="Thiergart T."/>
            <person name="Pickel B."/>
            <person name="Atanasova L."/>
            <person name="Karlsson M."/>
            <person name="Huettel B."/>
            <person name="Barry K.W."/>
            <person name="Haridas S."/>
            <person name="Chen C."/>
            <person name="Bauer D."/>
            <person name="Andreopoulos W."/>
            <person name="Pangilinan J."/>
            <person name="LaButti K."/>
            <person name="Riley R."/>
            <person name="Lipzen A."/>
            <person name="Clum A."/>
            <person name="Drula E."/>
            <person name="Henrissat B."/>
            <person name="Kohler A."/>
            <person name="Grigoriev I.V."/>
            <person name="Martin F.M."/>
            <person name="Hacquard S."/>
        </authorList>
    </citation>
    <scope>NUCLEOTIDE SEQUENCE</scope>
    <source>
        <strain evidence="4">MPI-CAGE-CH-0235</strain>
    </source>
</reference>
<accession>A0A8K0SSW6</accession>
<dbReference type="GO" id="GO:0008270">
    <property type="term" value="F:zinc ion binding"/>
    <property type="evidence" value="ECO:0007669"/>
    <property type="project" value="InterPro"/>
</dbReference>